<comment type="caution">
    <text evidence="3">The sequence shown here is derived from an EMBL/GenBank/DDBJ whole genome shotgun (WGS) entry which is preliminary data.</text>
</comment>
<accession>A0ABP8MNG2</accession>
<organism evidence="3 4">
    <name type="scientific">Novipirellula rosea</name>
    <dbReference type="NCBI Taxonomy" id="1031540"/>
    <lineage>
        <taxon>Bacteria</taxon>
        <taxon>Pseudomonadati</taxon>
        <taxon>Planctomycetota</taxon>
        <taxon>Planctomycetia</taxon>
        <taxon>Pirellulales</taxon>
        <taxon>Pirellulaceae</taxon>
        <taxon>Novipirellula</taxon>
    </lineage>
</organism>
<feature type="compositionally biased region" description="Basic residues" evidence="1">
    <location>
        <begin position="158"/>
        <end position="167"/>
    </location>
</feature>
<dbReference type="RefSeq" id="WP_345322313.1">
    <property type="nucleotide sequence ID" value="NZ_BAABGA010000030.1"/>
</dbReference>
<evidence type="ECO:0000256" key="1">
    <source>
        <dbReference type="SAM" id="MobiDB-lite"/>
    </source>
</evidence>
<dbReference type="EMBL" id="BAABGA010000030">
    <property type="protein sequence ID" value="GAA4453341.1"/>
    <property type="molecule type" value="Genomic_DNA"/>
</dbReference>
<sequence>MDSNKIKDLAIKHVEKVILAIFAVVSAFLVYQAMQLPEFTQEPTRLRDDATRVKNEVDDDHTDAIIPEREALAIDIVERTKRTIKPVDIKVGYAQIAPWIEVERNDSFKRRDPELFAPLKLQMKSVIGTMAVRSKDGEYELAKLEPADPIVVEEKKERPRRSSRRGRGMAGDEGMYGEDMSGMMGMDEDMSGMMGMEMSGMMGPEGSMAGAAVRRLDPKNKFSLYSVPATLTDFKTGGVMKPVPTVARFIAGTAALPHKAIYESFSKSLADSSNYRPEDRDTPKYWNFQVQRADVTDKSVDQLAEGDWVDRKDREFHMKSAAILWAGTAPELVPFDYRDDLLTMWIPPMLMEDYSSFALHPMIPMLTKLEIKALEKPETIVEDPWKRMGEGGIFEGIDIKRTDVNLNEVGREGGMMMESGYQTNSPFGFAGVEEDPSNYKLIRFFDFDYSSFDNLSPKPGRKYVYRVRVSVKDPNFPDNPLLQPAAKTLHPDAYDRVSELQAKAEKKYAPERAKGTRKSISEFRDFERWTPWSEPSAPVSLPTENTVLAGPVVPPSIKMLNFKNRSIPYAKSEPTVKMVVSKFDAALRTRVPMQIEATEGTVLSKTAESTDVIDPLTLEIKKLPNAKISNRSTVIAIDGGNPLAIVSSDDLKEPGNVLIFKDNGELDVSNEVDDLQPYRIYSFADEKGE</sequence>
<name>A0ABP8MNG2_9BACT</name>
<dbReference type="Proteomes" id="UP001500840">
    <property type="component" value="Unassembled WGS sequence"/>
</dbReference>
<keyword evidence="2" id="KW-0812">Transmembrane</keyword>
<keyword evidence="2" id="KW-1133">Transmembrane helix</keyword>
<keyword evidence="4" id="KW-1185">Reference proteome</keyword>
<keyword evidence="2" id="KW-0472">Membrane</keyword>
<evidence type="ECO:0000256" key="2">
    <source>
        <dbReference type="SAM" id="Phobius"/>
    </source>
</evidence>
<proteinExistence type="predicted"/>
<evidence type="ECO:0000313" key="3">
    <source>
        <dbReference type="EMBL" id="GAA4453341.1"/>
    </source>
</evidence>
<feature type="region of interest" description="Disordered" evidence="1">
    <location>
        <begin position="154"/>
        <end position="182"/>
    </location>
</feature>
<gene>
    <name evidence="3" type="ORF">GCM10023156_24220</name>
</gene>
<evidence type="ECO:0000313" key="4">
    <source>
        <dbReference type="Proteomes" id="UP001500840"/>
    </source>
</evidence>
<reference evidence="4" key="1">
    <citation type="journal article" date="2019" name="Int. J. Syst. Evol. Microbiol.">
        <title>The Global Catalogue of Microorganisms (GCM) 10K type strain sequencing project: providing services to taxonomists for standard genome sequencing and annotation.</title>
        <authorList>
            <consortium name="The Broad Institute Genomics Platform"/>
            <consortium name="The Broad Institute Genome Sequencing Center for Infectious Disease"/>
            <person name="Wu L."/>
            <person name="Ma J."/>
        </authorList>
    </citation>
    <scope>NUCLEOTIDE SEQUENCE [LARGE SCALE GENOMIC DNA]</scope>
    <source>
        <strain evidence="4">JCM 17759</strain>
    </source>
</reference>
<feature type="transmembrane region" description="Helical" evidence="2">
    <location>
        <begin position="17"/>
        <end position="34"/>
    </location>
</feature>
<protein>
    <submittedName>
        <fullName evidence="3">Uncharacterized protein</fullName>
    </submittedName>
</protein>